<dbReference type="Pfam" id="PF10590">
    <property type="entry name" value="PNP_phzG_C"/>
    <property type="match status" value="1"/>
</dbReference>
<comment type="similarity">
    <text evidence="5">Belongs to the pyridoxamine 5'-phosphate oxidase family.</text>
</comment>
<gene>
    <name evidence="13" type="primary">LOC106807906</name>
</gene>
<reference evidence="13" key="1">
    <citation type="submission" date="2025-08" db="UniProtKB">
        <authorList>
            <consortium name="RefSeq"/>
        </authorList>
    </citation>
    <scope>IDENTIFICATION</scope>
</reference>
<evidence type="ECO:0000256" key="6">
    <source>
        <dbReference type="ARBA" id="ARBA00012801"/>
    </source>
</evidence>
<keyword evidence="8" id="KW-0288">FMN</keyword>
<comment type="cofactor">
    <cofactor evidence="1">
        <name>FMN</name>
        <dbReference type="ChEBI" id="CHEBI:58210"/>
    </cofactor>
</comment>
<comment type="pathway">
    <text evidence="3">Cofactor metabolism; pyridoxal 5'-phosphate salvage; pyridoxal 5'-phosphate from pyridoxamine 5'-phosphate: step 1/1.</text>
</comment>
<evidence type="ECO:0000256" key="7">
    <source>
        <dbReference type="ARBA" id="ARBA00022630"/>
    </source>
</evidence>
<evidence type="ECO:0000259" key="10">
    <source>
        <dbReference type="Pfam" id="PF01243"/>
    </source>
</evidence>
<evidence type="ECO:0000256" key="2">
    <source>
        <dbReference type="ARBA" id="ARBA00003691"/>
    </source>
</evidence>
<evidence type="ECO:0000313" key="13">
    <source>
        <dbReference type="RefSeq" id="XP_014665904.1"/>
    </source>
</evidence>
<protein>
    <recommendedName>
        <fullName evidence="6">pyridoxal 5'-phosphate synthase</fullName>
        <ecNumber evidence="6">1.4.3.5</ecNumber>
    </recommendedName>
</protein>
<dbReference type="GeneID" id="106807906"/>
<organism evidence="12 13">
    <name type="scientific">Priapulus caudatus</name>
    <name type="common">Priapulid worm</name>
    <dbReference type="NCBI Taxonomy" id="37621"/>
    <lineage>
        <taxon>Eukaryota</taxon>
        <taxon>Metazoa</taxon>
        <taxon>Ecdysozoa</taxon>
        <taxon>Scalidophora</taxon>
        <taxon>Priapulida</taxon>
        <taxon>Priapulimorpha</taxon>
        <taxon>Priapulimorphida</taxon>
        <taxon>Priapulidae</taxon>
        <taxon>Priapulus</taxon>
    </lineage>
</organism>
<dbReference type="PANTHER" id="PTHR10851">
    <property type="entry name" value="PYRIDOXINE-5-PHOSPHATE OXIDASE"/>
    <property type="match status" value="1"/>
</dbReference>
<dbReference type="Gene3D" id="2.30.110.10">
    <property type="entry name" value="Electron Transport, Fmn-binding Protein, Chain A"/>
    <property type="match status" value="2"/>
</dbReference>
<dbReference type="InterPro" id="IPR012349">
    <property type="entry name" value="Split_barrel_FMN-bd"/>
</dbReference>
<dbReference type="EC" id="1.4.3.5" evidence="6"/>
<dbReference type="Proteomes" id="UP000695022">
    <property type="component" value="Unplaced"/>
</dbReference>
<comment type="function">
    <text evidence="2">Catalyzes the oxidation of either pyridoxine 5'-phosphate (PNP) or pyridoxamine 5'-phosphate (PMP) into pyridoxal 5'-phosphate (PLP).</text>
</comment>
<name>A0ABM1E133_PRICU</name>
<dbReference type="InterPro" id="IPR011576">
    <property type="entry name" value="Pyridox_Oxase_N"/>
</dbReference>
<dbReference type="RefSeq" id="XP_014665904.1">
    <property type="nucleotide sequence ID" value="XM_014810418.1"/>
</dbReference>
<evidence type="ECO:0000259" key="11">
    <source>
        <dbReference type="Pfam" id="PF10590"/>
    </source>
</evidence>
<evidence type="ECO:0000256" key="5">
    <source>
        <dbReference type="ARBA" id="ARBA00007301"/>
    </source>
</evidence>
<dbReference type="InterPro" id="IPR000659">
    <property type="entry name" value="Pyridox_Oxase"/>
</dbReference>
<feature type="domain" description="Pyridoxamine 5'-phosphate oxidase N-terminal" evidence="10">
    <location>
        <begin position="38"/>
        <end position="104"/>
    </location>
</feature>
<feature type="domain" description="Pyridoxine 5'-phosphate oxidase dimerisation C-terminal" evidence="11">
    <location>
        <begin position="128"/>
        <end position="182"/>
    </location>
</feature>
<sequence length="182" mass="21367">MRIPYKSANETFTEDQIEIKDPFALFEKWFRTATECDAILEPNAMFLATSSRYSIPSVRPMLLKGFCEKGFVFYSNYQSRKGKDLEANPNAAVTFYWEPLRRCDLRTQYEDLERKYPEGGSVPLPATWGGYRLVPDRCEFWQGQSSRLHDRILFLRGNSVKEFDYSKLSQGENSWCYCRLFP</sequence>
<dbReference type="PANTHER" id="PTHR10851:SF0">
    <property type="entry name" value="PYRIDOXINE-5'-PHOSPHATE OXIDASE"/>
    <property type="match status" value="1"/>
</dbReference>
<keyword evidence="12" id="KW-1185">Reference proteome</keyword>
<evidence type="ECO:0000256" key="3">
    <source>
        <dbReference type="ARBA" id="ARBA00004738"/>
    </source>
</evidence>
<evidence type="ECO:0000256" key="1">
    <source>
        <dbReference type="ARBA" id="ARBA00001917"/>
    </source>
</evidence>
<dbReference type="PIRSF" id="PIRSF000190">
    <property type="entry name" value="Pyd_amn-ph_oxd"/>
    <property type="match status" value="1"/>
</dbReference>
<evidence type="ECO:0000313" key="12">
    <source>
        <dbReference type="Proteomes" id="UP000695022"/>
    </source>
</evidence>
<dbReference type="Pfam" id="PF01243">
    <property type="entry name" value="PNPOx_N"/>
    <property type="match status" value="1"/>
</dbReference>
<evidence type="ECO:0000256" key="4">
    <source>
        <dbReference type="ARBA" id="ARBA00005037"/>
    </source>
</evidence>
<keyword evidence="7" id="KW-0285">Flavoprotein</keyword>
<accession>A0ABM1E133</accession>
<evidence type="ECO:0000256" key="9">
    <source>
        <dbReference type="ARBA" id="ARBA00023002"/>
    </source>
</evidence>
<proteinExistence type="inferred from homology"/>
<keyword evidence="9" id="KW-0560">Oxidoreductase</keyword>
<evidence type="ECO:0000256" key="8">
    <source>
        <dbReference type="ARBA" id="ARBA00022643"/>
    </source>
</evidence>
<dbReference type="InterPro" id="IPR019576">
    <property type="entry name" value="Pyridoxamine_oxidase_dimer_C"/>
</dbReference>
<comment type="pathway">
    <text evidence="4">Cofactor metabolism; pyridoxal 5'-phosphate salvage; pyridoxal 5'-phosphate from pyridoxine 5'-phosphate: step 1/1.</text>
</comment>
<dbReference type="SUPFAM" id="SSF50475">
    <property type="entry name" value="FMN-binding split barrel"/>
    <property type="match status" value="1"/>
</dbReference>